<evidence type="ECO:0000313" key="2">
    <source>
        <dbReference type="EMBL" id="SCY21015.1"/>
    </source>
</evidence>
<evidence type="ECO:0000259" key="1">
    <source>
        <dbReference type="Pfam" id="PF08937"/>
    </source>
</evidence>
<dbReference type="RefSeq" id="WP_090656366.1">
    <property type="nucleotide sequence ID" value="NZ_CP015031.1"/>
</dbReference>
<comment type="caution">
    <text evidence="2">The sequence shown here is derived from an EMBL/GenBank/DDBJ whole genome shotgun (WGS) entry which is preliminary data.</text>
</comment>
<dbReference type="InterPro" id="IPR015032">
    <property type="entry name" value="ThsB__TIR-like_domain"/>
</dbReference>
<keyword evidence="3" id="KW-1185">Reference proteome</keyword>
<dbReference type="Pfam" id="PF08937">
    <property type="entry name" value="ThsB_TIR"/>
    <property type="match status" value="1"/>
</dbReference>
<feature type="domain" description="Thoeris protein ThsB TIR-like" evidence="1">
    <location>
        <begin position="26"/>
        <end position="120"/>
    </location>
</feature>
<accession>A0A1G5E2C8</accession>
<name>A0A1G5E2C8_9PAST</name>
<proteinExistence type="predicted"/>
<reference evidence="2 3" key="1">
    <citation type="submission" date="2016-10" db="EMBL/GenBank/DDBJ databases">
        <authorList>
            <person name="Varghese N."/>
            <person name="Submissions S."/>
        </authorList>
    </citation>
    <scope>NUCLEOTIDE SEQUENCE [LARGE SCALE GENOMIC DNA]</scope>
    <source>
        <strain evidence="2 3">DSM 22022</strain>
    </source>
</reference>
<protein>
    <recommendedName>
        <fullName evidence="1">Thoeris protein ThsB TIR-like domain-containing protein</fullName>
    </recommendedName>
</protein>
<evidence type="ECO:0000313" key="3">
    <source>
        <dbReference type="Proteomes" id="UP000199588"/>
    </source>
</evidence>
<dbReference type="EMBL" id="FMUQ01000016">
    <property type="protein sequence ID" value="SCY21015.1"/>
    <property type="molecule type" value="Genomic_DNA"/>
</dbReference>
<dbReference type="Proteomes" id="UP000199588">
    <property type="component" value="Unassembled WGS sequence"/>
</dbReference>
<dbReference type="Gene3D" id="3.40.50.11200">
    <property type="match status" value="1"/>
</dbReference>
<organism evidence="2 3">
    <name type="scientific">Basfia succiniciproducens</name>
    <dbReference type="NCBI Taxonomy" id="653940"/>
    <lineage>
        <taxon>Bacteria</taxon>
        <taxon>Pseudomonadati</taxon>
        <taxon>Pseudomonadota</taxon>
        <taxon>Gammaproteobacteria</taxon>
        <taxon>Pasteurellales</taxon>
        <taxon>Pasteurellaceae</taxon>
        <taxon>Basfia</taxon>
    </lineage>
</organism>
<gene>
    <name evidence="2" type="ORF">SAMN02910354_01853</name>
</gene>
<sequence>MTNRTKNYSAFYVAEPFNESNLGANQKKDFCYYNLLKAWKEKDTSFPFVNAHDATYSVRDGSDWEKTLKPRLHARLRASKNIILFLSKSTKSSRALQEEIEYGVGTLGLPVIVIYPDYSETSDLLKDKSDLKQEIKDLWDNLPKFRDLMENVPTCHIPLKKNLIESALTEKYFTVQNKCKAGSYFINHK</sequence>